<dbReference type="PRINTS" id="PR01345">
    <property type="entry name" value="CERVTRCPTASE"/>
</dbReference>
<dbReference type="Pfam" id="PF00078">
    <property type="entry name" value="RVT_1"/>
    <property type="match status" value="1"/>
</dbReference>
<dbReference type="Pfam" id="PF14529">
    <property type="entry name" value="Exo_endo_phos_2"/>
    <property type="match status" value="1"/>
</dbReference>
<evidence type="ECO:0000259" key="1">
    <source>
        <dbReference type="PROSITE" id="PS50878"/>
    </source>
</evidence>
<dbReference type="GeneTree" id="ENSGT01150000286902"/>
<dbReference type="GO" id="GO:0031012">
    <property type="term" value="C:extracellular matrix"/>
    <property type="evidence" value="ECO:0007669"/>
    <property type="project" value="TreeGrafter"/>
</dbReference>
<dbReference type="Ensembl" id="ENSLLET00000033620.1">
    <property type="protein sequence ID" value="ENSLLEP00000032368.1"/>
    <property type="gene ID" value="ENSLLEG00000020540.1"/>
</dbReference>
<dbReference type="PANTHER" id="PTHR33395:SF22">
    <property type="entry name" value="REVERSE TRANSCRIPTASE DOMAIN-CONTAINING PROTEIN"/>
    <property type="match status" value="1"/>
</dbReference>
<organism evidence="2 3">
    <name type="scientific">Leptobrachium leishanense</name>
    <name type="common">Leishan spiny toad</name>
    <dbReference type="NCBI Taxonomy" id="445787"/>
    <lineage>
        <taxon>Eukaryota</taxon>
        <taxon>Metazoa</taxon>
        <taxon>Chordata</taxon>
        <taxon>Craniata</taxon>
        <taxon>Vertebrata</taxon>
        <taxon>Euteleostomi</taxon>
        <taxon>Amphibia</taxon>
        <taxon>Batrachia</taxon>
        <taxon>Anura</taxon>
        <taxon>Pelobatoidea</taxon>
        <taxon>Megophryidae</taxon>
        <taxon>Leptobrachium</taxon>
    </lineage>
</organism>
<dbReference type="InterPro" id="IPR000477">
    <property type="entry name" value="RT_dom"/>
</dbReference>
<dbReference type="Proteomes" id="UP000694569">
    <property type="component" value="Unplaced"/>
</dbReference>
<dbReference type="OrthoDB" id="9902521at2759"/>
<keyword evidence="3" id="KW-1185">Reference proteome</keyword>
<protein>
    <recommendedName>
        <fullName evidence="1">Reverse transcriptase domain-containing protein</fullName>
    </recommendedName>
</protein>
<name>A0A8C5Q709_9ANUR</name>
<accession>A0A8C5Q709</accession>
<feature type="domain" description="Reverse transcriptase" evidence="1">
    <location>
        <begin position="492"/>
        <end position="757"/>
    </location>
</feature>
<dbReference type="AlphaFoldDB" id="A0A8C5Q709"/>
<dbReference type="PANTHER" id="PTHR33395">
    <property type="entry name" value="TRANSCRIPTASE, PUTATIVE-RELATED-RELATED"/>
    <property type="match status" value="1"/>
</dbReference>
<dbReference type="Gene3D" id="3.60.10.10">
    <property type="entry name" value="Endonuclease/exonuclease/phosphatase"/>
    <property type="match status" value="1"/>
</dbReference>
<dbReference type="GO" id="GO:0061343">
    <property type="term" value="P:cell adhesion involved in heart morphogenesis"/>
    <property type="evidence" value="ECO:0007669"/>
    <property type="project" value="TreeGrafter"/>
</dbReference>
<dbReference type="CDD" id="cd01650">
    <property type="entry name" value="RT_nLTR_like"/>
    <property type="match status" value="1"/>
</dbReference>
<reference evidence="2" key="1">
    <citation type="submission" date="2025-08" db="UniProtKB">
        <authorList>
            <consortium name="Ensembl"/>
        </authorList>
    </citation>
    <scope>IDENTIFICATION</scope>
</reference>
<dbReference type="GO" id="GO:0003824">
    <property type="term" value="F:catalytic activity"/>
    <property type="evidence" value="ECO:0007669"/>
    <property type="project" value="InterPro"/>
</dbReference>
<dbReference type="SUPFAM" id="SSF56219">
    <property type="entry name" value="DNase I-like"/>
    <property type="match status" value="1"/>
</dbReference>
<dbReference type="PROSITE" id="PS50878">
    <property type="entry name" value="RT_POL"/>
    <property type="match status" value="1"/>
</dbReference>
<evidence type="ECO:0000313" key="3">
    <source>
        <dbReference type="Proteomes" id="UP000694569"/>
    </source>
</evidence>
<proteinExistence type="predicted"/>
<dbReference type="InterPro" id="IPR036691">
    <property type="entry name" value="Endo/exonu/phosph_ase_sf"/>
</dbReference>
<evidence type="ECO:0000313" key="2">
    <source>
        <dbReference type="Ensembl" id="ENSLLEP00000032368.1"/>
    </source>
</evidence>
<dbReference type="InterPro" id="IPR005135">
    <property type="entry name" value="Endo/exonuclease/phosphatase"/>
</dbReference>
<reference evidence="2" key="2">
    <citation type="submission" date="2025-09" db="UniProtKB">
        <authorList>
            <consortium name="Ensembl"/>
        </authorList>
    </citation>
    <scope>IDENTIFICATION</scope>
</reference>
<dbReference type="GO" id="GO:0007508">
    <property type="term" value="P:larval heart development"/>
    <property type="evidence" value="ECO:0007669"/>
    <property type="project" value="TreeGrafter"/>
</dbReference>
<sequence length="953" mass="109603">MGNVRTVEACNVKSHSACVGTDNIKCMLANARSLNNKMGELEVIAYTKQYDIIGITETWWDETHDWAVNLNGYALFRKDRKHKKGGGVCLYVNQDLKPNITQLVSDEGNVESLWVNISLGNKQGSQLLVGICYKPPNIDNDEEEQLLEQIRKAAHHGSTLIIGDFNYPDINWDSGTSNSAKGIRFLNILNDTFMSQLVKTPTREDNCLDLVITNNVDLFSNINVKEQLGNSDHNMVTFEINSKKHIHKGHAKTYNFKKANFIKIKEALNVIDWQKLFHGKNTEDKWNIFKLTLEKYTSQYIPLVNKYKRNRLKPMWLSRKVTKEMKNKKKAFKAFTFDKSEASYKAYRAANKACKNAIRWAKLENEKEIAKESKTNPKRFFRYINSKKPKSENVGSLKSESGLLLTEDQDKAEILNDYFSSVFIKEKPITGHMKFINKNLLIQSDWLTQDKVLQKLNNVNVNKAPGPDGIHPRVLRELCVEICKPLSLIFQDSFLSGIVPEDWRKTDVVPIFKKGLNFVPGNYRPVSLTSVAGKVFEGLLRNNIQEFIGRYNVIGKNQHGFMKHRSCQTNLIMFYEEVSRSIDQGVAVDVIYLDFAKAFDTVVPHKRLLFKLRKNGLDENTCSWIENWLKDRVQRVVINGTFSRWTPVVSGVPQVSVIGPILFNLFINDLEIGIESHVSVFADDTKLGKVIQCEQDVTSLQRDLDKLGDWALKWQMRFNLDKCKVMHFGVKNTQVIYTLNGTELGKSKQEKDLGIIIDFKLSNNVQCQTAAAKASKVLACIKRGVHSRDENIILPLYKSMVRPHLEYAVQFWAPVLKKDIIALEKVQRRATKLIRGTEGLSYEERLTSLNLFSLEKRRLRGDLITLYKYIRGHYQPLSDSLFINRSIHRTRGHPFRLEERKFSLKHRKGYFTVRAIKLWNSLPVEVVGSESVQTFKKRLDDFLQTQNIKGYNI</sequence>